<evidence type="ECO:0000313" key="1">
    <source>
        <dbReference type="EMBL" id="QUI21371.1"/>
    </source>
</evidence>
<evidence type="ECO:0000313" key="2">
    <source>
        <dbReference type="Proteomes" id="UP000683246"/>
    </source>
</evidence>
<dbReference type="Proteomes" id="UP000683246">
    <property type="component" value="Chromosome"/>
</dbReference>
<proteinExistence type="predicted"/>
<accession>A0A8J8SFA4</accession>
<dbReference type="RefSeq" id="WP_212696840.1">
    <property type="nucleotide sequence ID" value="NZ_CP058649.1"/>
</dbReference>
<sequence>MLNSEDFPIGIKKHYGFIYRNAHAMFSNIQLWLPQEMDYMSMYMLVYIGYSGFLV</sequence>
<reference evidence="1" key="1">
    <citation type="submission" date="2020-07" db="EMBL/GenBank/DDBJ databases">
        <title>Vallitalea pronyensis genome.</title>
        <authorList>
            <person name="Postec A."/>
        </authorList>
    </citation>
    <scope>NUCLEOTIDE SEQUENCE</scope>
    <source>
        <strain evidence="1">FatNI3</strain>
    </source>
</reference>
<protein>
    <submittedName>
        <fullName evidence="1">Uncharacterized protein</fullName>
    </submittedName>
</protein>
<dbReference type="KEGG" id="vpy:HZI73_03310"/>
<name>A0A8J8SFA4_9FIRM</name>
<dbReference type="EMBL" id="CP058649">
    <property type="protein sequence ID" value="QUI21371.1"/>
    <property type="molecule type" value="Genomic_DNA"/>
</dbReference>
<gene>
    <name evidence="1" type="ORF">HZI73_03310</name>
</gene>
<keyword evidence="2" id="KW-1185">Reference proteome</keyword>
<dbReference type="AlphaFoldDB" id="A0A8J8SFA4"/>
<organism evidence="1 2">
    <name type="scientific">Vallitalea pronyensis</name>
    <dbReference type="NCBI Taxonomy" id="1348613"/>
    <lineage>
        <taxon>Bacteria</taxon>
        <taxon>Bacillati</taxon>
        <taxon>Bacillota</taxon>
        <taxon>Clostridia</taxon>
        <taxon>Lachnospirales</taxon>
        <taxon>Vallitaleaceae</taxon>
        <taxon>Vallitalea</taxon>
    </lineage>
</organism>